<dbReference type="InterPro" id="IPR029016">
    <property type="entry name" value="GAF-like_dom_sf"/>
</dbReference>
<dbReference type="Pfam" id="PF09339">
    <property type="entry name" value="HTH_IclR"/>
    <property type="match status" value="1"/>
</dbReference>
<dbReference type="PROSITE" id="PS51078">
    <property type="entry name" value="ICLR_ED"/>
    <property type="match status" value="1"/>
</dbReference>
<dbReference type="InterPro" id="IPR036388">
    <property type="entry name" value="WH-like_DNA-bd_sf"/>
</dbReference>
<evidence type="ECO:0000259" key="4">
    <source>
        <dbReference type="PROSITE" id="PS51077"/>
    </source>
</evidence>
<dbReference type="Pfam" id="PF01614">
    <property type="entry name" value="IclR_C"/>
    <property type="match status" value="1"/>
</dbReference>
<dbReference type="AlphaFoldDB" id="A0ABD5YAV6"/>
<dbReference type="SUPFAM" id="SSF55781">
    <property type="entry name" value="GAF domain-like"/>
    <property type="match status" value="1"/>
</dbReference>
<feature type="domain" description="HTH iclR-type" evidence="4">
    <location>
        <begin position="9"/>
        <end position="68"/>
    </location>
</feature>
<dbReference type="PANTHER" id="PTHR30136">
    <property type="entry name" value="HELIX-TURN-HELIX TRANSCRIPTIONAL REGULATOR, ICLR FAMILY"/>
    <property type="match status" value="1"/>
</dbReference>
<keyword evidence="3" id="KW-0804">Transcription</keyword>
<keyword evidence="1" id="KW-0805">Transcription regulation</keyword>
<dbReference type="InterPro" id="IPR036390">
    <property type="entry name" value="WH_DNA-bd_sf"/>
</dbReference>
<dbReference type="PROSITE" id="PS51077">
    <property type="entry name" value="HTH_ICLR"/>
    <property type="match status" value="1"/>
</dbReference>
<evidence type="ECO:0000256" key="2">
    <source>
        <dbReference type="ARBA" id="ARBA00023125"/>
    </source>
</evidence>
<dbReference type="SMART" id="SM00346">
    <property type="entry name" value="HTH_ICLR"/>
    <property type="match status" value="1"/>
</dbReference>
<dbReference type="PANTHER" id="PTHR30136:SF35">
    <property type="entry name" value="HTH-TYPE TRANSCRIPTIONAL REGULATOR RV1719"/>
    <property type="match status" value="1"/>
</dbReference>
<gene>
    <name evidence="6" type="ORF">ACFQMA_22890</name>
</gene>
<organism evidence="6 7">
    <name type="scientific">Halosimplex aquaticum</name>
    <dbReference type="NCBI Taxonomy" id="3026162"/>
    <lineage>
        <taxon>Archaea</taxon>
        <taxon>Methanobacteriati</taxon>
        <taxon>Methanobacteriota</taxon>
        <taxon>Stenosarchaea group</taxon>
        <taxon>Halobacteria</taxon>
        <taxon>Halobacteriales</taxon>
        <taxon>Haloarculaceae</taxon>
        <taxon>Halosimplex</taxon>
    </lineage>
</organism>
<evidence type="ECO:0000256" key="1">
    <source>
        <dbReference type="ARBA" id="ARBA00023015"/>
    </source>
</evidence>
<dbReference type="GO" id="GO:0003677">
    <property type="term" value="F:DNA binding"/>
    <property type="evidence" value="ECO:0007669"/>
    <property type="project" value="UniProtKB-KW"/>
</dbReference>
<dbReference type="InterPro" id="IPR005471">
    <property type="entry name" value="Tscrpt_reg_IclR_N"/>
</dbReference>
<dbReference type="GeneID" id="78823016"/>
<evidence type="ECO:0000259" key="5">
    <source>
        <dbReference type="PROSITE" id="PS51078"/>
    </source>
</evidence>
<dbReference type="Gene3D" id="1.10.10.10">
    <property type="entry name" value="Winged helix-like DNA-binding domain superfamily/Winged helix DNA-binding domain"/>
    <property type="match status" value="1"/>
</dbReference>
<keyword evidence="2" id="KW-0238">DNA-binding</keyword>
<dbReference type="InterPro" id="IPR050707">
    <property type="entry name" value="HTH_MetabolicPath_Reg"/>
</dbReference>
<sequence length="254" mass="28553">MAQSARNTVKSVERTFRIIGGLQELGGAGVTELSTHLDLPKSTVHNYLSTLEQEAYVVKADDQYRIGLRFLEHGAYARNQSQIFEIARPELDRLANETGELCNLLVEEHGKGTYLYRTRGENAVRVKEHVGNRVCLHSTALGKAILAHLSEERVDEIIDRHGLPETTDRTVTDRDELFETLADIRERGVAFDDEERLSGLRCVAAPVLSNDDRVLGAISVSGPSHRFENERFREELPKRVLETANVLELNVTYS</sequence>
<comment type="caution">
    <text evidence="6">The sequence shown here is derived from an EMBL/GenBank/DDBJ whole genome shotgun (WGS) entry which is preliminary data.</text>
</comment>
<keyword evidence="7" id="KW-1185">Reference proteome</keyword>
<dbReference type="GO" id="GO:0006355">
    <property type="term" value="P:regulation of DNA-templated transcription"/>
    <property type="evidence" value="ECO:0007669"/>
    <property type="project" value="UniProtKB-ARBA"/>
</dbReference>
<dbReference type="RefSeq" id="WP_274323723.1">
    <property type="nucleotide sequence ID" value="NZ_CP118158.1"/>
</dbReference>
<feature type="domain" description="IclR-ED" evidence="5">
    <location>
        <begin position="69"/>
        <end position="253"/>
    </location>
</feature>
<accession>A0ABD5YAV6</accession>
<evidence type="ECO:0000313" key="6">
    <source>
        <dbReference type="EMBL" id="MFC7142667.1"/>
    </source>
</evidence>
<dbReference type="SUPFAM" id="SSF46785">
    <property type="entry name" value="Winged helix' DNA-binding domain"/>
    <property type="match status" value="1"/>
</dbReference>
<name>A0ABD5YAV6_9EURY</name>
<reference evidence="6 7" key="1">
    <citation type="journal article" date="2019" name="Int. J. Syst. Evol. Microbiol.">
        <title>The Global Catalogue of Microorganisms (GCM) 10K type strain sequencing project: providing services to taxonomists for standard genome sequencing and annotation.</title>
        <authorList>
            <consortium name="The Broad Institute Genomics Platform"/>
            <consortium name="The Broad Institute Genome Sequencing Center for Infectious Disease"/>
            <person name="Wu L."/>
            <person name="Ma J."/>
        </authorList>
    </citation>
    <scope>NUCLEOTIDE SEQUENCE [LARGE SCALE GENOMIC DNA]</scope>
    <source>
        <strain evidence="6 7">XZYJT29</strain>
    </source>
</reference>
<proteinExistence type="predicted"/>
<evidence type="ECO:0000313" key="7">
    <source>
        <dbReference type="Proteomes" id="UP001596432"/>
    </source>
</evidence>
<evidence type="ECO:0000256" key="3">
    <source>
        <dbReference type="ARBA" id="ARBA00023163"/>
    </source>
</evidence>
<dbReference type="Proteomes" id="UP001596432">
    <property type="component" value="Unassembled WGS sequence"/>
</dbReference>
<dbReference type="Gene3D" id="3.30.450.40">
    <property type="match status" value="1"/>
</dbReference>
<dbReference type="EMBL" id="JBHTAS010000001">
    <property type="protein sequence ID" value="MFC7142667.1"/>
    <property type="molecule type" value="Genomic_DNA"/>
</dbReference>
<protein>
    <submittedName>
        <fullName evidence="6">IclR family transcriptional regulator</fullName>
    </submittedName>
</protein>
<dbReference type="InterPro" id="IPR014757">
    <property type="entry name" value="Tscrpt_reg_IclR_C"/>
</dbReference>